<dbReference type="RefSeq" id="XP_002554403.1">
    <property type="nucleotide sequence ID" value="XM_002554357.1"/>
</dbReference>
<dbReference type="HOGENOM" id="CLU_114202_0_0_1"/>
<keyword evidence="2" id="KW-0472">Membrane</keyword>
<reference evidence="3 4" key="1">
    <citation type="journal article" date="2009" name="Genome Res.">
        <title>Comparative genomics of protoploid Saccharomycetaceae.</title>
        <authorList>
            <consortium name="The Genolevures Consortium"/>
            <person name="Souciet J.-L."/>
            <person name="Dujon B."/>
            <person name="Gaillardin C."/>
            <person name="Johnston M."/>
            <person name="Baret P.V."/>
            <person name="Cliften P."/>
            <person name="Sherman D.J."/>
            <person name="Weissenbach J."/>
            <person name="Westhof E."/>
            <person name="Wincker P."/>
            <person name="Jubin C."/>
            <person name="Poulain J."/>
            <person name="Barbe V."/>
            <person name="Segurens B."/>
            <person name="Artiguenave F."/>
            <person name="Anthouard V."/>
            <person name="Vacherie B."/>
            <person name="Val M.-E."/>
            <person name="Fulton R.S."/>
            <person name="Minx P."/>
            <person name="Wilson R."/>
            <person name="Durrens P."/>
            <person name="Jean G."/>
            <person name="Marck C."/>
            <person name="Martin T."/>
            <person name="Nikolski M."/>
            <person name="Rolland T."/>
            <person name="Seret M.-L."/>
            <person name="Casaregola S."/>
            <person name="Despons L."/>
            <person name="Fairhead C."/>
            <person name="Fischer G."/>
            <person name="Lafontaine I."/>
            <person name="Leh V."/>
            <person name="Lemaire M."/>
            <person name="de Montigny J."/>
            <person name="Neuveglise C."/>
            <person name="Thierry A."/>
            <person name="Blanc-Lenfle I."/>
            <person name="Bleykasten C."/>
            <person name="Diffels J."/>
            <person name="Fritsch E."/>
            <person name="Frangeul L."/>
            <person name="Goeffon A."/>
            <person name="Jauniaux N."/>
            <person name="Kachouri-Lafond R."/>
            <person name="Payen C."/>
            <person name="Potier S."/>
            <person name="Pribylova L."/>
            <person name="Ozanne C."/>
            <person name="Richard G.-F."/>
            <person name="Sacerdot C."/>
            <person name="Straub M.-L."/>
            <person name="Talla E."/>
        </authorList>
    </citation>
    <scope>NUCLEOTIDE SEQUENCE [LARGE SCALE GENOMIC DNA]</scope>
    <source>
        <strain evidence="4">ATCC 56472 / CBS 6340 / NRRL Y-8284</strain>
    </source>
</reference>
<dbReference type="eggNOG" id="ENOG502S6IX">
    <property type="taxonomic scope" value="Eukaryota"/>
</dbReference>
<proteinExistence type="predicted"/>
<dbReference type="OrthoDB" id="4035013at2759"/>
<evidence type="ECO:0000256" key="2">
    <source>
        <dbReference type="SAM" id="Phobius"/>
    </source>
</evidence>
<feature type="transmembrane region" description="Helical" evidence="2">
    <location>
        <begin position="45"/>
        <end position="66"/>
    </location>
</feature>
<evidence type="ECO:0000313" key="4">
    <source>
        <dbReference type="Proteomes" id="UP000002036"/>
    </source>
</evidence>
<evidence type="ECO:0000313" key="3">
    <source>
        <dbReference type="EMBL" id="CAR23966.1"/>
    </source>
</evidence>
<accession>C5DKG5</accession>
<evidence type="ECO:0000256" key="1">
    <source>
        <dbReference type="SAM" id="MobiDB-lite"/>
    </source>
</evidence>
<dbReference type="FunCoup" id="C5DKG5">
    <property type="interactions" value="39"/>
</dbReference>
<keyword evidence="2" id="KW-0812">Transmembrane</keyword>
<dbReference type="GeneID" id="8292598"/>
<dbReference type="STRING" id="559295.C5DKG5"/>
<keyword evidence="4" id="KW-1185">Reference proteome</keyword>
<name>C5DKG5_LACTC</name>
<feature type="region of interest" description="Disordered" evidence="1">
    <location>
        <begin position="108"/>
        <end position="127"/>
    </location>
</feature>
<protein>
    <submittedName>
        <fullName evidence="3">KLTH0F04488p</fullName>
    </submittedName>
</protein>
<dbReference type="EMBL" id="CU928170">
    <property type="protein sequence ID" value="CAR23966.1"/>
    <property type="molecule type" value="Genomic_DNA"/>
</dbReference>
<organism evidence="3 4">
    <name type="scientific">Lachancea thermotolerans (strain ATCC 56472 / CBS 6340 / NRRL Y-8284)</name>
    <name type="common">Yeast</name>
    <name type="synonym">Kluyveromyces thermotolerans</name>
    <dbReference type="NCBI Taxonomy" id="559295"/>
    <lineage>
        <taxon>Eukaryota</taxon>
        <taxon>Fungi</taxon>
        <taxon>Dikarya</taxon>
        <taxon>Ascomycota</taxon>
        <taxon>Saccharomycotina</taxon>
        <taxon>Saccharomycetes</taxon>
        <taxon>Saccharomycetales</taxon>
        <taxon>Saccharomycetaceae</taxon>
        <taxon>Lachancea</taxon>
    </lineage>
</organism>
<gene>
    <name evidence="3" type="ordered locus">KLTH0F04488g</name>
</gene>
<dbReference type="OMA" id="YWQPHEL"/>
<dbReference type="AlphaFoldDB" id="C5DKG5"/>
<dbReference type="InParanoid" id="C5DKG5"/>
<dbReference type="Proteomes" id="UP000002036">
    <property type="component" value="Chromosome F"/>
</dbReference>
<feature type="transmembrane region" description="Helical" evidence="2">
    <location>
        <begin position="167"/>
        <end position="189"/>
    </location>
</feature>
<sequence>MARLASPLTVVEYALPPFERQTKSYVCECDSCRICVEYRFLLPRLFFGGFILPTCWILNIALFVYMQEIVEHAVKFPQLAPEDFPTLFELEMYQKRVPIAPEKIRHQRAAENAGSEETKPGQAPVTNLAATDPLGKLLLDSRLEFLTVVSGDVLASHAENRYYFQSWLWRTAFSLTGYILLLTFVIVALRKSQNP</sequence>
<dbReference type="KEGG" id="lth:KLTH0F04488g"/>
<keyword evidence="2" id="KW-1133">Transmembrane helix</keyword>